<evidence type="ECO:0000313" key="5">
    <source>
        <dbReference type="WBParaSite" id="mrna-Wban_07008"/>
    </source>
</evidence>
<gene>
    <name evidence="2" type="ORF">WBA_LOCUS10684</name>
</gene>
<feature type="coiled-coil region" evidence="1">
    <location>
        <begin position="52"/>
        <end position="153"/>
    </location>
</feature>
<dbReference type="Proteomes" id="UP000093561">
    <property type="component" value="Unassembled WGS sequence"/>
</dbReference>
<reference evidence="3" key="1">
    <citation type="submission" date="2015-03" db="EMBL/GenBank/DDBJ databases">
        <title>Wuchereria bancrofti Genome Sequencing Papua New Guinea Strain.</title>
        <authorList>
            <person name="Small S.T."/>
            <person name="Serre D."/>
            <person name="Zimmerman P.A."/>
        </authorList>
    </citation>
    <scope>NUCLEOTIDE SEQUENCE [LARGE SCALE GENOMIC DNA]</scope>
    <source>
        <strain evidence="3">pt0022</strain>
    </source>
</reference>
<evidence type="ECO:0000313" key="2">
    <source>
        <dbReference type="EMBL" id="VDM19613.1"/>
    </source>
</evidence>
<dbReference type="Proteomes" id="UP000270924">
    <property type="component" value="Unassembled WGS sequence"/>
</dbReference>
<reference evidence="2 4" key="3">
    <citation type="submission" date="2018-11" db="EMBL/GenBank/DDBJ databases">
        <authorList>
            <consortium name="Pathogen Informatics"/>
        </authorList>
    </citation>
    <scope>NUCLEOTIDE SEQUENCE [LARGE SCALE GENOMIC DNA]</scope>
</reference>
<dbReference type="OMA" id="CLRNEFH"/>
<name>A0A3P7EEA0_WUCBA</name>
<proteinExistence type="predicted"/>
<protein>
    <submittedName>
        <fullName evidence="2 5">Uncharacterized protein</fullName>
    </submittedName>
</protein>
<dbReference type="EMBL" id="UYWW01012203">
    <property type="protein sequence ID" value="VDM19613.1"/>
    <property type="molecule type" value="Genomic_DNA"/>
</dbReference>
<keyword evidence="4" id="KW-1185">Reference proteome</keyword>
<organism evidence="2 4">
    <name type="scientific">Wuchereria bancrofti</name>
    <dbReference type="NCBI Taxonomy" id="6293"/>
    <lineage>
        <taxon>Eukaryota</taxon>
        <taxon>Metazoa</taxon>
        <taxon>Ecdysozoa</taxon>
        <taxon>Nematoda</taxon>
        <taxon>Chromadorea</taxon>
        <taxon>Rhabditida</taxon>
        <taxon>Spirurina</taxon>
        <taxon>Spiruromorpha</taxon>
        <taxon>Filarioidea</taxon>
        <taxon>Onchocercidae</taxon>
        <taxon>Wuchereria</taxon>
    </lineage>
</organism>
<evidence type="ECO:0000313" key="3">
    <source>
        <dbReference type="Proteomes" id="UP000093561"/>
    </source>
</evidence>
<dbReference type="OrthoDB" id="5815915at2759"/>
<reference evidence="5" key="4">
    <citation type="submission" date="2024-02" db="UniProtKB">
        <authorList>
            <consortium name="WormBaseParasite"/>
        </authorList>
    </citation>
    <scope>IDENTIFICATION</scope>
    <source>
        <strain evidence="5">pt0022</strain>
    </source>
</reference>
<dbReference type="WBParaSite" id="mrna-Wban_07008">
    <property type="protein sequence ID" value="mrna-Wban_07008"/>
    <property type="gene ID" value="Wban_07008"/>
</dbReference>
<reference evidence="3" key="2">
    <citation type="journal article" date="2016" name="Mol. Ecol.">
        <title>Population genomics of the filarial nematode parasite Wuchereria bancrofti from mosquitoes.</title>
        <authorList>
            <person name="Small S.T."/>
            <person name="Reimer L.J."/>
            <person name="Tisch D.J."/>
            <person name="King C.L."/>
            <person name="Christensen B.M."/>
            <person name="Siba P.M."/>
            <person name="Kazura J.W."/>
            <person name="Serre D."/>
            <person name="Zimmerman P.A."/>
        </authorList>
    </citation>
    <scope>NUCLEOTIDE SEQUENCE</scope>
    <source>
        <strain evidence="3">pt0022</strain>
    </source>
</reference>
<keyword evidence="1" id="KW-0175">Coiled coil</keyword>
<dbReference type="InParanoid" id="A0A3P7EEA0"/>
<evidence type="ECO:0000313" key="4">
    <source>
        <dbReference type="Proteomes" id="UP000270924"/>
    </source>
</evidence>
<sequence>MFKYTKNLLCSQEKHKFGVGNCEVMEINNSINCLKEQIACTKIRCRRNHKIIDNLQERLICLRNEFHNTKRLIRSRRQFNTSSVSVDTDCIIDVQNELKTTENKVQLLRSILCVNEDQISDLLIQLTLTGQKMKQSEKDRAQLQILCAKAEIASLQYQIQENQEWLF</sequence>
<accession>A0A3P7EEA0</accession>
<evidence type="ECO:0000256" key="1">
    <source>
        <dbReference type="SAM" id="Coils"/>
    </source>
</evidence>
<dbReference type="AlphaFoldDB" id="A0A3P7EEA0"/>